<keyword evidence="9 12" id="KW-0479">Metal-binding</keyword>
<dbReference type="Gene3D" id="3.30.390.10">
    <property type="entry name" value="Enolase-like, N-terminal domain"/>
    <property type="match status" value="1"/>
</dbReference>
<accession>A0A0G1TFX5</accession>
<feature type="binding site" evidence="11">
    <location>
        <position position="161"/>
    </location>
    <ligand>
        <name>substrate</name>
    </ligand>
</feature>
<feature type="domain" description="Enolase N-terminal" evidence="14">
    <location>
        <begin position="4"/>
        <end position="134"/>
    </location>
</feature>
<gene>
    <name evidence="9" type="primary">eno</name>
    <name evidence="15" type="ORF">UY08_C0013G0003</name>
</gene>
<dbReference type="InterPro" id="IPR020809">
    <property type="entry name" value="Enolase_CS"/>
</dbReference>
<evidence type="ECO:0000256" key="6">
    <source>
        <dbReference type="ARBA" id="ARBA00022842"/>
    </source>
</evidence>
<feature type="binding site" evidence="9 12">
    <location>
        <position position="292"/>
    </location>
    <ligand>
        <name>Mg(2+)</name>
        <dbReference type="ChEBI" id="CHEBI:18420"/>
    </ligand>
</feature>
<dbReference type="Gene3D" id="3.20.20.120">
    <property type="entry name" value="Enolase-like C-terminal domain"/>
    <property type="match status" value="1"/>
</dbReference>
<dbReference type="UniPathway" id="UPA00109">
    <property type="reaction ID" value="UER00187"/>
</dbReference>
<comment type="similarity">
    <text evidence="2 9">Belongs to the enolase family.</text>
</comment>
<dbReference type="InterPro" id="IPR020810">
    <property type="entry name" value="Enolase_C"/>
</dbReference>
<dbReference type="GO" id="GO:0005576">
    <property type="term" value="C:extracellular region"/>
    <property type="evidence" value="ECO:0007669"/>
    <property type="project" value="UniProtKB-SubCell"/>
</dbReference>
<dbReference type="InterPro" id="IPR000941">
    <property type="entry name" value="Enolase"/>
</dbReference>
<feature type="binding site" evidence="9 12">
    <location>
        <position position="249"/>
    </location>
    <ligand>
        <name>Mg(2+)</name>
        <dbReference type="ChEBI" id="CHEBI:18420"/>
    </ligand>
</feature>
<dbReference type="GO" id="GO:0004634">
    <property type="term" value="F:phosphopyruvate hydratase activity"/>
    <property type="evidence" value="ECO:0007669"/>
    <property type="project" value="UniProtKB-UniRule"/>
</dbReference>
<keyword evidence="9" id="KW-0963">Cytoplasm</keyword>
<keyword evidence="5 9" id="KW-0964">Secreted</keyword>
<comment type="function">
    <text evidence="9">Catalyzes the reversible conversion of 2-phosphoglycerate (2-PG) into phosphoenolpyruvate (PEP). It is essential for the degradation of carbohydrates via glycolysis.</text>
</comment>
<sequence length="421" mass="45986">MVRIKAVKAREILDSRGSPTIETTIWSDAGQATIASVPSGVSTGKYEALELRDNDPNRYQGQGVLKAVGNVNTIIAPKVVGMDPLYQTKLDKVLIDLDGTKNKTNLGANAILSVSQAVCELGALVVGWPLYRYIAAKYGFINLSPSNLPTPIFNLINGGKHGAGDKLDFQEFHLIPSSRQSLSEAIRTGETVYQALKNSLKKRNAVYAVGDEGGFAPNLFSNTDALELMFEAINQTKLTVERDVFIGLDTASNSFFSQGKYVIKDRPEPLSGDDMTNFFKELKKEYHLFELEDPLHEDDFAGWAKLTAELGKDTMIVGDDLLVTNKERLNKAIQLKACNSILVKPNQIGTISETVEVIQIAKAAKFSIIVSHRSGETDDDFIADFAVGMGADYTKFGGPARGERIAKYNRLTAIEADLLGK</sequence>
<feature type="binding site" evidence="9">
    <location>
        <position position="344"/>
    </location>
    <ligand>
        <name>(2R)-2-phosphoglycerate</name>
        <dbReference type="ChEBI" id="CHEBI:58289"/>
    </ligand>
</feature>
<evidence type="ECO:0000256" key="2">
    <source>
        <dbReference type="ARBA" id="ARBA00009604"/>
    </source>
</evidence>
<comment type="subcellular location">
    <subcellularLocation>
        <location evidence="9">Cytoplasm</location>
    </subcellularLocation>
    <subcellularLocation>
        <location evidence="9">Secreted</location>
    </subcellularLocation>
    <subcellularLocation>
        <location evidence="9">Cell surface</location>
    </subcellularLocation>
    <text evidence="9">Fractions of enolase are present in both the cytoplasm and on the cell surface.</text>
</comment>
<dbReference type="Pfam" id="PF00113">
    <property type="entry name" value="Enolase_C"/>
    <property type="match status" value="1"/>
</dbReference>
<dbReference type="GO" id="GO:0000015">
    <property type="term" value="C:phosphopyruvate hydratase complex"/>
    <property type="evidence" value="ECO:0007669"/>
    <property type="project" value="InterPro"/>
</dbReference>
<feature type="binding site" evidence="11">
    <location>
        <position position="395"/>
    </location>
    <ligand>
        <name>substrate</name>
    </ligand>
</feature>
<dbReference type="GO" id="GO:0000287">
    <property type="term" value="F:magnesium ion binding"/>
    <property type="evidence" value="ECO:0007669"/>
    <property type="project" value="UniProtKB-UniRule"/>
</dbReference>
<dbReference type="InterPro" id="IPR036849">
    <property type="entry name" value="Enolase-like_C_sf"/>
</dbReference>
<comment type="pathway">
    <text evidence="1 9">Carbohydrate degradation; glycolysis; pyruvate from D-glyceraldehyde 3-phosphate: step 4/5.</text>
</comment>
<dbReference type="GO" id="GO:0009986">
    <property type="term" value="C:cell surface"/>
    <property type="evidence" value="ECO:0007669"/>
    <property type="project" value="UniProtKB-SubCell"/>
</dbReference>
<evidence type="ECO:0000256" key="9">
    <source>
        <dbReference type="HAMAP-Rule" id="MF_00318"/>
    </source>
</evidence>
<evidence type="ECO:0000256" key="11">
    <source>
        <dbReference type="PIRSR" id="PIRSR001400-2"/>
    </source>
</evidence>
<feature type="binding site" evidence="11">
    <location>
        <position position="292"/>
    </location>
    <ligand>
        <name>substrate</name>
    </ligand>
</feature>
<dbReference type="InterPro" id="IPR020811">
    <property type="entry name" value="Enolase_N"/>
</dbReference>
<feature type="binding site" evidence="11">
    <location>
        <position position="171"/>
    </location>
    <ligand>
        <name>substrate</name>
    </ligand>
</feature>
<dbReference type="CDD" id="cd03313">
    <property type="entry name" value="enolase"/>
    <property type="match status" value="1"/>
</dbReference>
<comment type="catalytic activity">
    <reaction evidence="9">
        <text>(2R)-2-phosphoglycerate = phosphoenolpyruvate + H2O</text>
        <dbReference type="Rhea" id="RHEA:10164"/>
        <dbReference type="ChEBI" id="CHEBI:15377"/>
        <dbReference type="ChEBI" id="CHEBI:58289"/>
        <dbReference type="ChEBI" id="CHEBI:58702"/>
        <dbReference type="EC" id="4.2.1.11"/>
    </reaction>
</comment>
<dbReference type="SUPFAM" id="SSF51604">
    <property type="entry name" value="Enolase C-terminal domain-like"/>
    <property type="match status" value="1"/>
</dbReference>
<dbReference type="EC" id="4.2.1.11" evidence="3 9"/>
<dbReference type="NCBIfam" id="TIGR01060">
    <property type="entry name" value="eno"/>
    <property type="match status" value="1"/>
</dbReference>
<keyword evidence="6 9" id="KW-0460">Magnesium</keyword>
<keyword evidence="7 9" id="KW-0324">Glycolysis</keyword>
<dbReference type="PROSITE" id="PS00164">
    <property type="entry name" value="ENOLASE"/>
    <property type="match status" value="1"/>
</dbReference>
<dbReference type="HAMAP" id="MF_00318">
    <property type="entry name" value="Enolase"/>
    <property type="match status" value="1"/>
</dbReference>
<dbReference type="SMART" id="SM01193">
    <property type="entry name" value="Enolase_N"/>
    <property type="match status" value="1"/>
</dbReference>
<evidence type="ECO:0000256" key="1">
    <source>
        <dbReference type="ARBA" id="ARBA00005031"/>
    </source>
</evidence>
<comment type="caution">
    <text evidence="15">The sequence shown here is derived from an EMBL/GenBank/DDBJ whole genome shotgun (WGS) entry which is preliminary data.</text>
</comment>
<feature type="binding site" evidence="11">
    <location>
        <position position="319"/>
    </location>
    <ligand>
        <name>substrate</name>
    </ligand>
</feature>
<dbReference type="Proteomes" id="UP000034212">
    <property type="component" value="Unassembled WGS sequence"/>
</dbReference>
<feature type="active site" description="Proton donor" evidence="9 10">
    <location>
        <position position="212"/>
    </location>
</feature>
<evidence type="ECO:0000256" key="10">
    <source>
        <dbReference type="PIRSR" id="PIRSR001400-1"/>
    </source>
</evidence>
<evidence type="ECO:0000256" key="8">
    <source>
        <dbReference type="ARBA" id="ARBA00023239"/>
    </source>
</evidence>
<evidence type="ECO:0000256" key="5">
    <source>
        <dbReference type="ARBA" id="ARBA00022525"/>
    </source>
</evidence>
<dbReference type="SFLD" id="SFLDF00002">
    <property type="entry name" value="enolase"/>
    <property type="match status" value="1"/>
</dbReference>
<dbReference type="PANTHER" id="PTHR11902:SF1">
    <property type="entry name" value="ENOLASE"/>
    <property type="match status" value="1"/>
</dbReference>
<dbReference type="SMART" id="SM01192">
    <property type="entry name" value="Enolase_C"/>
    <property type="match status" value="1"/>
</dbReference>
<dbReference type="InterPro" id="IPR029017">
    <property type="entry name" value="Enolase-like_N"/>
</dbReference>
<feature type="binding site" evidence="9">
    <location>
        <position position="170"/>
    </location>
    <ligand>
        <name>(2R)-2-phosphoglycerate</name>
        <dbReference type="ChEBI" id="CHEBI:58289"/>
    </ligand>
</feature>
<feature type="binding site" evidence="9 12">
    <location>
        <position position="319"/>
    </location>
    <ligand>
        <name>Mg(2+)</name>
        <dbReference type="ChEBI" id="CHEBI:18420"/>
    </ligand>
</feature>
<dbReference type="PANTHER" id="PTHR11902">
    <property type="entry name" value="ENOLASE"/>
    <property type="match status" value="1"/>
</dbReference>
<comment type="cofactor">
    <cofactor evidence="9">
        <name>Mg(2+)</name>
        <dbReference type="ChEBI" id="CHEBI:18420"/>
    </cofactor>
    <text evidence="9">Binds a second Mg(2+) ion via substrate during catalysis.</text>
</comment>
<reference evidence="15 16" key="1">
    <citation type="journal article" date="2015" name="Nature">
        <title>rRNA introns, odd ribosomes, and small enigmatic genomes across a large radiation of phyla.</title>
        <authorList>
            <person name="Brown C.T."/>
            <person name="Hug L.A."/>
            <person name="Thomas B.C."/>
            <person name="Sharon I."/>
            <person name="Castelle C.J."/>
            <person name="Singh A."/>
            <person name="Wilkins M.J."/>
            <person name="Williams K.H."/>
            <person name="Banfield J.F."/>
        </authorList>
    </citation>
    <scope>NUCLEOTIDE SEQUENCE [LARGE SCALE GENOMIC DNA]</scope>
</reference>
<evidence type="ECO:0000259" key="14">
    <source>
        <dbReference type="SMART" id="SM01193"/>
    </source>
</evidence>
<evidence type="ECO:0000313" key="16">
    <source>
        <dbReference type="Proteomes" id="UP000034212"/>
    </source>
</evidence>
<evidence type="ECO:0000256" key="7">
    <source>
        <dbReference type="ARBA" id="ARBA00023152"/>
    </source>
</evidence>
<dbReference type="GO" id="GO:0006096">
    <property type="term" value="P:glycolytic process"/>
    <property type="evidence" value="ECO:0007669"/>
    <property type="project" value="UniProtKB-UniRule"/>
</dbReference>
<keyword evidence="8 9" id="KW-0456">Lyase</keyword>
<feature type="binding site" evidence="9">
    <location>
        <position position="373"/>
    </location>
    <ligand>
        <name>(2R)-2-phosphoglycerate</name>
        <dbReference type="ChEBI" id="CHEBI:58289"/>
    </ligand>
</feature>
<dbReference type="PATRIC" id="fig|1618438.3.peg.293"/>
<proteinExistence type="inferred from homology"/>
<dbReference type="PRINTS" id="PR00148">
    <property type="entry name" value="ENOLASE"/>
</dbReference>
<dbReference type="SUPFAM" id="SSF54826">
    <property type="entry name" value="Enolase N-terminal domain-like"/>
    <property type="match status" value="1"/>
</dbReference>
<feature type="binding site" evidence="9">
    <location>
        <position position="395"/>
    </location>
    <ligand>
        <name>(2R)-2-phosphoglycerate</name>
        <dbReference type="ChEBI" id="CHEBI:58289"/>
    </ligand>
</feature>
<feature type="binding site" evidence="9">
    <location>
        <position position="374"/>
    </location>
    <ligand>
        <name>(2R)-2-phosphoglycerate</name>
        <dbReference type="ChEBI" id="CHEBI:58289"/>
    </ligand>
</feature>
<evidence type="ECO:0000256" key="4">
    <source>
        <dbReference type="ARBA" id="ARBA00017068"/>
    </source>
</evidence>
<name>A0A0G1TFX5_9BACT</name>
<dbReference type="SFLD" id="SFLDS00001">
    <property type="entry name" value="Enolase"/>
    <property type="match status" value="1"/>
</dbReference>
<comment type="cofactor">
    <cofactor evidence="12">
        <name>Mg(2+)</name>
        <dbReference type="ChEBI" id="CHEBI:18420"/>
    </cofactor>
    <text evidence="12">Mg(2+) is required for catalysis and for stabilizing the dimer.</text>
</comment>
<protein>
    <recommendedName>
        <fullName evidence="4 9">Enolase</fullName>
        <ecNumber evidence="3 9">4.2.1.11</ecNumber>
    </recommendedName>
    <alternativeName>
        <fullName evidence="9">2-phospho-D-glycerate hydro-lyase</fullName>
    </alternativeName>
    <alternativeName>
        <fullName evidence="9">2-phosphoglycerate dehydratase</fullName>
    </alternativeName>
</protein>
<dbReference type="EMBL" id="LCOQ01000013">
    <property type="protein sequence ID" value="KKU80669.1"/>
    <property type="molecule type" value="Genomic_DNA"/>
</dbReference>
<evidence type="ECO:0000259" key="13">
    <source>
        <dbReference type="SMART" id="SM01192"/>
    </source>
</evidence>
<evidence type="ECO:0000313" key="15">
    <source>
        <dbReference type="EMBL" id="KKU80669.1"/>
    </source>
</evidence>
<feature type="domain" description="Enolase C-terminal TIM barrel" evidence="13">
    <location>
        <begin position="145"/>
        <end position="421"/>
    </location>
</feature>
<feature type="binding site" evidence="11">
    <location>
        <begin position="371"/>
        <end position="374"/>
    </location>
    <ligand>
        <name>substrate</name>
    </ligand>
</feature>
<dbReference type="AlphaFoldDB" id="A0A0G1TFX5"/>
<dbReference type="PIRSF" id="PIRSF001400">
    <property type="entry name" value="Enolase"/>
    <property type="match status" value="1"/>
</dbReference>
<evidence type="ECO:0000256" key="12">
    <source>
        <dbReference type="PIRSR" id="PIRSR001400-3"/>
    </source>
</evidence>
<evidence type="ECO:0000256" key="3">
    <source>
        <dbReference type="ARBA" id="ARBA00012058"/>
    </source>
</evidence>
<organism evidence="15 16">
    <name type="scientific">Candidatus Gottesmanbacteria bacterium GW2011_GWA1_47_8</name>
    <dbReference type="NCBI Taxonomy" id="1618438"/>
    <lineage>
        <taxon>Bacteria</taxon>
        <taxon>Candidatus Gottesmaniibacteriota</taxon>
    </lineage>
</organism>
<feature type="active site" description="Proton acceptor" evidence="9 10">
    <location>
        <position position="344"/>
    </location>
</feature>
<dbReference type="SFLD" id="SFLDG00178">
    <property type="entry name" value="enolase"/>
    <property type="match status" value="1"/>
</dbReference>
<dbReference type="Pfam" id="PF03952">
    <property type="entry name" value="Enolase_N"/>
    <property type="match status" value="1"/>
</dbReference>